<dbReference type="EMBL" id="FTNC01000009">
    <property type="protein sequence ID" value="SIQ84285.1"/>
    <property type="molecule type" value="Genomic_DNA"/>
</dbReference>
<accession>A0A1N6W2Q7</accession>
<proteinExistence type="inferred from homology"/>
<dbReference type="PANTHER" id="PTHR11545">
    <property type="entry name" value="RIBOSOMAL PROTEIN L13"/>
    <property type="match status" value="1"/>
</dbReference>
<dbReference type="GO" id="GO:0006412">
    <property type="term" value="P:translation"/>
    <property type="evidence" value="ECO:0007669"/>
    <property type="project" value="UniProtKB-UniRule"/>
</dbReference>
<dbReference type="Proteomes" id="UP000185669">
    <property type="component" value="Unassembled WGS sequence"/>
</dbReference>
<evidence type="ECO:0000313" key="9">
    <source>
        <dbReference type="Proteomes" id="UP000185669"/>
    </source>
</evidence>
<evidence type="ECO:0000256" key="1">
    <source>
        <dbReference type="ARBA" id="ARBA00006227"/>
    </source>
</evidence>
<dbReference type="HAMAP" id="MF_01366">
    <property type="entry name" value="Ribosomal_uL13"/>
    <property type="match status" value="1"/>
</dbReference>
<dbReference type="GO" id="GO:0003729">
    <property type="term" value="F:mRNA binding"/>
    <property type="evidence" value="ECO:0007669"/>
    <property type="project" value="UniProtKB-ARBA"/>
</dbReference>
<evidence type="ECO:0000256" key="3">
    <source>
        <dbReference type="ARBA" id="ARBA00023274"/>
    </source>
</evidence>
<dbReference type="PIRSF" id="PIRSF002181">
    <property type="entry name" value="Ribosomal_L13"/>
    <property type="match status" value="1"/>
</dbReference>
<gene>
    <name evidence="5 7" type="primary">rplM</name>
    <name evidence="8" type="ORF">SAMN05421834_10936</name>
</gene>
<dbReference type="InterPro" id="IPR036899">
    <property type="entry name" value="Ribosomal_uL13_sf"/>
</dbReference>
<keyword evidence="2 5" id="KW-0689">Ribosomal protein</keyword>
<dbReference type="InterPro" id="IPR005822">
    <property type="entry name" value="Ribosomal_uL13"/>
</dbReference>
<evidence type="ECO:0000256" key="5">
    <source>
        <dbReference type="HAMAP-Rule" id="MF_01366"/>
    </source>
</evidence>
<dbReference type="SUPFAM" id="SSF52161">
    <property type="entry name" value="Ribosomal protein L13"/>
    <property type="match status" value="1"/>
</dbReference>
<dbReference type="PANTHER" id="PTHR11545:SF2">
    <property type="entry name" value="LARGE RIBOSOMAL SUBUNIT PROTEIN UL13M"/>
    <property type="match status" value="1"/>
</dbReference>
<dbReference type="InterPro" id="IPR023563">
    <property type="entry name" value="Ribosomal_uL13_CS"/>
</dbReference>
<protein>
    <recommendedName>
        <fullName evidence="4 5">Large ribosomal subunit protein uL13</fullName>
    </recommendedName>
</protein>
<evidence type="ECO:0000256" key="6">
    <source>
        <dbReference type="RuleBase" id="RU003877"/>
    </source>
</evidence>
<name>A0A1N6W2Q7_9FIRM</name>
<dbReference type="STRING" id="56779.SAMN05421834_10936"/>
<dbReference type="Gene3D" id="3.90.1180.10">
    <property type="entry name" value="Ribosomal protein L13"/>
    <property type="match status" value="1"/>
</dbReference>
<sequence length="142" mass="16345">MSTYMAKNENVECNWYVVDAADKTLGRLASEIAQYIRGKHKPTFTPHVDMGDYVVVVNAEKVKLSGKKWDDKKHYSHTNHPGGIKEVTYKELRDKDPEFIIEKAVKGMLPHNKLGRKMFKKLKVYSGPNHPHQAQQPEKLEL</sequence>
<dbReference type="GO" id="GO:0017148">
    <property type="term" value="P:negative regulation of translation"/>
    <property type="evidence" value="ECO:0007669"/>
    <property type="project" value="TreeGrafter"/>
</dbReference>
<evidence type="ECO:0000313" key="8">
    <source>
        <dbReference type="EMBL" id="SIQ84285.1"/>
    </source>
</evidence>
<reference evidence="9" key="1">
    <citation type="submission" date="2017-01" db="EMBL/GenBank/DDBJ databases">
        <authorList>
            <person name="Varghese N."/>
            <person name="Submissions S."/>
        </authorList>
    </citation>
    <scope>NUCLEOTIDE SEQUENCE [LARGE SCALE GENOMIC DNA]</scope>
    <source>
        <strain evidence="9">ATCC 700103</strain>
    </source>
</reference>
<dbReference type="GO" id="GO:0022625">
    <property type="term" value="C:cytosolic large ribosomal subunit"/>
    <property type="evidence" value="ECO:0007669"/>
    <property type="project" value="TreeGrafter"/>
</dbReference>
<comment type="subunit">
    <text evidence="5">Part of the 50S ribosomal subunit.</text>
</comment>
<dbReference type="NCBIfam" id="TIGR01066">
    <property type="entry name" value="rplM_bact"/>
    <property type="match status" value="1"/>
</dbReference>
<dbReference type="GO" id="GO:0003735">
    <property type="term" value="F:structural constituent of ribosome"/>
    <property type="evidence" value="ECO:0007669"/>
    <property type="project" value="InterPro"/>
</dbReference>
<dbReference type="PROSITE" id="PS00783">
    <property type="entry name" value="RIBOSOMAL_L13"/>
    <property type="match status" value="1"/>
</dbReference>
<comment type="similarity">
    <text evidence="1 5 6">Belongs to the universal ribosomal protein uL13 family.</text>
</comment>
<keyword evidence="9" id="KW-1185">Reference proteome</keyword>
<dbReference type="InterPro" id="IPR005823">
    <property type="entry name" value="Ribosomal_uL13_bac-type"/>
</dbReference>
<dbReference type="AlphaFoldDB" id="A0A1N6W2Q7"/>
<keyword evidence="3 5" id="KW-0687">Ribonucleoprotein</keyword>
<dbReference type="RefSeq" id="WP_076544757.1">
    <property type="nucleotide sequence ID" value="NZ_FTNC01000009.1"/>
</dbReference>
<comment type="function">
    <text evidence="5 7">This protein is one of the early assembly proteins of the 50S ribosomal subunit, although it is not seen to bind rRNA by itself. It is important during the early stages of 50S assembly.</text>
</comment>
<evidence type="ECO:0000256" key="7">
    <source>
        <dbReference type="RuleBase" id="RU003878"/>
    </source>
</evidence>
<evidence type="ECO:0000256" key="4">
    <source>
        <dbReference type="ARBA" id="ARBA00035201"/>
    </source>
</evidence>
<organism evidence="8 9">
    <name type="scientific">Halanaerobium kushneri</name>
    <dbReference type="NCBI Taxonomy" id="56779"/>
    <lineage>
        <taxon>Bacteria</taxon>
        <taxon>Bacillati</taxon>
        <taxon>Bacillota</taxon>
        <taxon>Clostridia</taxon>
        <taxon>Halanaerobiales</taxon>
        <taxon>Halanaerobiaceae</taxon>
        <taxon>Halanaerobium</taxon>
    </lineage>
</organism>
<evidence type="ECO:0000256" key="2">
    <source>
        <dbReference type="ARBA" id="ARBA00022980"/>
    </source>
</evidence>
<dbReference type="Pfam" id="PF00572">
    <property type="entry name" value="Ribosomal_L13"/>
    <property type="match status" value="1"/>
</dbReference>
<dbReference type="CDD" id="cd00392">
    <property type="entry name" value="Ribosomal_L13"/>
    <property type="match status" value="1"/>
</dbReference>
<dbReference type="OrthoDB" id="9801330at2"/>
<dbReference type="FunFam" id="3.90.1180.10:FF:000001">
    <property type="entry name" value="50S ribosomal protein L13"/>
    <property type="match status" value="1"/>
</dbReference>